<dbReference type="SUPFAM" id="SSF47226">
    <property type="entry name" value="Histidine-containing phosphotransfer domain, HPT domain"/>
    <property type="match status" value="1"/>
</dbReference>
<dbReference type="GO" id="GO:0000160">
    <property type="term" value="P:phosphorelay signal transduction system"/>
    <property type="evidence" value="ECO:0007669"/>
    <property type="project" value="InterPro"/>
</dbReference>
<evidence type="ECO:0000313" key="3">
    <source>
        <dbReference type="Proteomes" id="UP000494205"/>
    </source>
</evidence>
<dbReference type="Proteomes" id="UP000494205">
    <property type="component" value="Unassembled WGS sequence"/>
</dbReference>
<dbReference type="OrthoDB" id="8994895at2"/>
<sequence length="189" mass="20684">MKKTSLHDRKNAGLGQRGQDADKVEHQRSTQVSAHAAGESAQPADGDVQPCDSRDASRHATRNFSASFEPSEPLPPFEPFERRYLDALAEEGIDLDAFLDGWCRAMHDDLGRLCDLRRKGELARLPGLLHRLSGAVGLVGAQSLMEALRHASLLLPEHNAASIDALTARTRTLIAQLEARRDAHRGGRP</sequence>
<dbReference type="AlphaFoldDB" id="A0A6J5BD39"/>
<protein>
    <recommendedName>
        <fullName evidence="4">HPt domain-containing protein</fullName>
    </recommendedName>
</protein>
<dbReference type="RefSeq" id="WP_146014307.1">
    <property type="nucleotide sequence ID" value="NZ_CADIJZ010000013.1"/>
</dbReference>
<feature type="region of interest" description="Disordered" evidence="1">
    <location>
        <begin position="1"/>
        <end position="76"/>
    </location>
</feature>
<evidence type="ECO:0008006" key="4">
    <source>
        <dbReference type="Google" id="ProtNLM"/>
    </source>
</evidence>
<reference evidence="2 3" key="1">
    <citation type="submission" date="2020-04" db="EMBL/GenBank/DDBJ databases">
        <authorList>
            <person name="De Canck E."/>
        </authorList>
    </citation>
    <scope>NUCLEOTIDE SEQUENCE [LARGE SCALE GENOMIC DNA]</scope>
    <source>
        <strain evidence="2 3">LMG 27174</strain>
    </source>
</reference>
<dbReference type="EMBL" id="CADIJZ010000013">
    <property type="protein sequence ID" value="CAB3701020.1"/>
    <property type="molecule type" value="Genomic_DNA"/>
</dbReference>
<name>A0A6J5BD39_9BURK</name>
<gene>
    <name evidence="2" type="ORF">LMG27174_03668</name>
</gene>
<feature type="compositionally biased region" description="Basic and acidic residues" evidence="1">
    <location>
        <begin position="1"/>
        <end position="11"/>
    </location>
</feature>
<accession>A0A6J5BD39</accession>
<evidence type="ECO:0000313" key="2">
    <source>
        <dbReference type="EMBL" id="CAB3701020.1"/>
    </source>
</evidence>
<organism evidence="2 3">
    <name type="scientific">Paraburkholderia rhynchosiae</name>
    <dbReference type="NCBI Taxonomy" id="487049"/>
    <lineage>
        <taxon>Bacteria</taxon>
        <taxon>Pseudomonadati</taxon>
        <taxon>Pseudomonadota</taxon>
        <taxon>Betaproteobacteria</taxon>
        <taxon>Burkholderiales</taxon>
        <taxon>Burkholderiaceae</taxon>
        <taxon>Paraburkholderia</taxon>
    </lineage>
</organism>
<proteinExistence type="predicted"/>
<evidence type="ECO:0000256" key="1">
    <source>
        <dbReference type="SAM" id="MobiDB-lite"/>
    </source>
</evidence>
<feature type="compositionally biased region" description="Basic and acidic residues" evidence="1">
    <location>
        <begin position="19"/>
        <end position="28"/>
    </location>
</feature>
<dbReference type="InterPro" id="IPR036641">
    <property type="entry name" value="HPT_dom_sf"/>
</dbReference>